<organism evidence="1 2">
    <name type="scientific">candidate division WWE3 bacterium CG_4_10_14_0_2_um_filter_41_14</name>
    <dbReference type="NCBI Taxonomy" id="1975072"/>
    <lineage>
        <taxon>Bacteria</taxon>
        <taxon>Katanobacteria</taxon>
    </lineage>
</organism>
<dbReference type="AlphaFoldDB" id="A0A2M7TEW4"/>
<comment type="caution">
    <text evidence="1">The sequence shown here is derived from an EMBL/GenBank/DDBJ whole genome shotgun (WGS) entry which is preliminary data.</text>
</comment>
<sequence>MELTQKQAGEYKRSSKKERSTIIDQYCELTGASRNLASKRFLRVIRNFKPKVLKKPPVNKPGRKSKYTVVHKHITRKAWELSGEICGERLYPVLGEYLNELAMAGKITYNTNVSVVTRISLATLKRIIATFPKTKSVKHNGGSSRGQFGITGCYVDVCLGWIARCASLGKDRASVETIHETNTKKIFHTIHEYHPGNAKPILKLLLERRLNPKVPHYDISRSRPY</sequence>
<dbReference type="Proteomes" id="UP000228920">
    <property type="component" value="Unassembled WGS sequence"/>
</dbReference>
<evidence type="ECO:0000313" key="2">
    <source>
        <dbReference type="Proteomes" id="UP000228920"/>
    </source>
</evidence>
<dbReference type="EMBL" id="PFNL01000185">
    <property type="protein sequence ID" value="PIZ44286.1"/>
    <property type="molecule type" value="Genomic_DNA"/>
</dbReference>
<gene>
    <name evidence="1" type="ORF">COY32_06670</name>
</gene>
<proteinExistence type="predicted"/>
<reference evidence="2" key="1">
    <citation type="submission" date="2017-09" db="EMBL/GenBank/DDBJ databases">
        <title>Depth-based differentiation of microbial function through sediment-hosted aquifers and enrichment of novel symbionts in the deep terrestrial subsurface.</title>
        <authorList>
            <person name="Probst A.J."/>
            <person name="Ladd B."/>
            <person name="Jarett J.K."/>
            <person name="Geller-Mcgrath D.E."/>
            <person name="Sieber C.M.K."/>
            <person name="Emerson J.B."/>
            <person name="Anantharaman K."/>
            <person name="Thomas B.C."/>
            <person name="Malmstrom R."/>
            <person name="Stieglmeier M."/>
            <person name="Klingl A."/>
            <person name="Woyke T."/>
            <person name="Ryan C.M."/>
            <person name="Banfield J.F."/>
        </authorList>
    </citation>
    <scope>NUCLEOTIDE SEQUENCE [LARGE SCALE GENOMIC DNA]</scope>
</reference>
<evidence type="ECO:0000313" key="1">
    <source>
        <dbReference type="EMBL" id="PIZ44286.1"/>
    </source>
</evidence>
<name>A0A2M7TEW4_UNCKA</name>
<feature type="non-terminal residue" evidence="1">
    <location>
        <position position="225"/>
    </location>
</feature>
<accession>A0A2M7TEW4</accession>
<protein>
    <submittedName>
        <fullName evidence="1">Uncharacterized protein</fullName>
    </submittedName>
</protein>